<evidence type="ECO:0000313" key="4">
    <source>
        <dbReference type="EMBL" id="ORZ40910.1"/>
    </source>
</evidence>
<dbReference type="GO" id="GO:0006099">
    <property type="term" value="P:tricarboxylic acid cycle"/>
    <property type="evidence" value="ECO:0007669"/>
    <property type="project" value="TreeGrafter"/>
</dbReference>
<evidence type="ECO:0000256" key="1">
    <source>
        <dbReference type="ARBA" id="ARBA00010566"/>
    </source>
</evidence>
<dbReference type="Gene3D" id="1.10.230.10">
    <property type="entry name" value="Cytochrome P450-Terp, domain 2"/>
    <property type="match status" value="1"/>
</dbReference>
<dbReference type="InterPro" id="IPR036969">
    <property type="entry name" value="Citrate_synthase_sf"/>
</dbReference>
<comment type="caution">
    <text evidence="4">The sequence shown here is derived from an EMBL/GenBank/DDBJ whole genome shotgun (WGS) entry which is preliminary data.</text>
</comment>
<dbReference type="GO" id="GO:0005975">
    <property type="term" value="P:carbohydrate metabolic process"/>
    <property type="evidence" value="ECO:0007669"/>
    <property type="project" value="TreeGrafter"/>
</dbReference>
<keyword evidence="5" id="KW-1185">Reference proteome</keyword>
<keyword evidence="2 3" id="KW-0808">Transferase</keyword>
<proteinExistence type="inferred from homology"/>
<evidence type="ECO:0000256" key="3">
    <source>
        <dbReference type="RuleBase" id="RU000441"/>
    </source>
</evidence>
<dbReference type="PANTHER" id="PTHR11739">
    <property type="entry name" value="CITRATE SYNTHASE"/>
    <property type="match status" value="1"/>
</dbReference>
<dbReference type="InterPro" id="IPR016142">
    <property type="entry name" value="Citrate_synth-like_lrg_a-sub"/>
</dbReference>
<dbReference type="InterPro" id="IPR016143">
    <property type="entry name" value="Citrate_synth-like_sm_a-sub"/>
</dbReference>
<dbReference type="PRINTS" id="PR00143">
    <property type="entry name" value="CITRTSNTHASE"/>
</dbReference>
<dbReference type="GO" id="GO:0046912">
    <property type="term" value="F:acyltransferase activity, acyl groups converted into alkyl on transfer"/>
    <property type="evidence" value="ECO:0007669"/>
    <property type="project" value="InterPro"/>
</dbReference>
<accession>A0A1Y2I229</accession>
<dbReference type="Gene3D" id="1.10.580.10">
    <property type="entry name" value="Citrate Synthase, domain 1"/>
    <property type="match status" value="1"/>
</dbReference>
<sequence>MTDAHSVTLTNAQTGQSVDIPIDANHPIIPAAHLKQLHVLPANPPPAGPTDTVPLCLYDPGFSNTVACRSRISHVSGKTGQLLYRGFEIEDLYEHSSFTEVAYLLIHGDLPTKPQFDHWQRQLLRHTYLHSELERQLATFRWDAHPMGMLIAALSSLSSFHPEANPALVGDALYTAGPREQYVPFYKLGSLHATEGPTATQVRDHVRNKQVYRILGKLPTIAANVFRHREGRPYNHPMPSPRSITENFLYMLDKLNEPDYVPDRVLVQLLDKAFILLAEHGSSCSTITMRHLVSSGVDPFTATSGACGALFGERKSSEVIRMLEHIGTPDGIANYLDMVKQKKSLPHLPRAPTSVPTAEAPKGIPIPSAPLKLQGWGHRIYKGPDPRVRLMRDLTLKCFQHVYRADPEAPSTHLVYLALQLEKAVLADEYFMARKIFPNIDFWTAILFHTMGFPRDMFAVLMTIPRSAGYLAHFIECVSAKEQIYRPRQVYLGETLRDYVPVGERGEATTPTGSAAAAADQSDAKSIAAKSTHALESVSVAVRGHKLARGECVD</sequence>
<dbReference type="SUPFAM" id="SSF48256">
    <property type="entry name" value="Citrate synthase"/>
    <property type="match status" value="1"/>
</dbReference>
<dbReference type="STRING" id="765915.A0A1Y2I229"/>
<dbReference type="OrthoDB" id="435022at2759"/>
<name>A0A1Y2I229_9FUNG</name>
<gene>
    <name evidence="4" type="ORF">BCR44DRAFT_24220</name>
</gene>
<dbReference type="PANTHER" id="PTHR11739:SF4">
    <property type="entry name" value="CITRATE SYNTHASE, PEROXISOMAL"/>
    <property type="match status" value="1"/>
</dbReference>
<comment type="similarity">
    <text evidence="1 3">Belongs to the citrate synthase family.</text>
</comment>
<dbReference type="Pfam" id="PF00285">
    <property type="entry name" value="Citrate_synt"/>
    <property type="match status" value="1"/>
</dbReference>
<dbReference type="InterPro" id="IPR002020">
    <property type="entry name" value="Citrate_synthase"/>
</dbReference>
<dbReference type="EMBL" id="MCFL01000002">
    <property type="protein sequence ID" value="ORZ40910.1"/>
    <property type="molecule type" value="Genomic_DNA"/>
</dbReference>
<evidence type="ECO:0000256" key="2">
    <source>
        <dbReference type="ARBA" id="ARBA00022679"/>
    </source>
</evidence>
<dbReference type="AlphaFoldDB" id="A0A1Y2I229"/>
<dbReference type="Proteomes" id="UP000193411">
    <property type="component" value="Unassembled WGS sequence"/>
</dbReference>
<dbReference type="FunFam" id="1.10.580.10:FF:000005">
    <property type="entry name" value="Citrate synthase"/>
    <property type="match status" value="1"/>
</dbReference>
<protein>
    <recommendedName>
        <fullName evidence="3">Citrate synthase</fullName>
    </recommendedName>
</protein>
<evidence type="ECO:0000313" key="5">
    <source>
        <dbReference type="Proteomes" id="UP000193411"/>
    </source>
</evidence>
<reference evidence="4 5" key="1">
    <citation type="submission" date="2016-07" db="EMBL/GenBank/DDBJ databases">
        <title>Pervasive Adenine N6-methylation of Active Genes in Fungi.</title>
        <authorList>
            <consortium name="DOE Joint Genome Institute"/>
            <person name="Mondo S.J."/>
            <person name="Dannebaum R.O."/>
            <person name="Kuo R.C."/>
            <person name="Labutti K."/>
            <person name="Haridas S."/>
            <person name="Kuo A."/>
            <person name="Salamov A."/>
            <person name="Ahrendt S.R."/>
            <person name="Lipzen A."/>
            <person name="Sullivan W."/>
            <person name="Andreopoulos W.B."/>
            <person name="Clum A."/>
            <person name="Lindquist E."/>
            <person name="Daum C."/>
            <person name="Ramamoorthy G.K."/>
            <person name="Gryganskyi A."/>
            <person name="Culley D."/>
            <person name="Magnuson J.K."/>
            <person name="James T.Y."/>
            <person name="O'Malley M.A."/>
            <person name="Stajich J.E."/>
            <person name="Spatafora J.W."/>
            <person name="Visel A."/>
            <person name="Grigoriev I.V."/>
        </authorList>
    </citation>
    <scope>NUCLEOTIDE SEQUENCE [LARGE SCALE GENOMIC DNA]</scope>
    <source>
        <strain evidence="4 5">PL171</strain>
    </source>
</reference>
<dbReference type="GO" id="GO:0005759">
    <property type="term" value="C:mitochondrial matrix"/>
    <property type="evidence" value="ECO:0007669"/>
    <property type="project" value="TreeGrafter"/>
</dbReference>
<organism evidence="4 5">
    <name type="scientific">Catenaria anguillulae PL171</name>
    <dbReference type="NCBI Taxonomy" id="765915"/>
    <lineage>
        <taxon>Eukaryota</taxon>
        <taxon>Fungi</taxon>
        <taxon>Fungi incertae sedis</taxon>
        <taxon>Blastocladiomycota</taxon>
        <taxon>Blastocladiomycetes</taxon>
        <taxon>Blastocladiales</taxon>
        <taxon>Catenariaceae</taxon>
        <taxon>Catenaria</taxon>
    </lineage>
</organism>